<feature type="compositionally biased region" description="Basic and acidic residues" evidence="1">
    <location>
        <begin position="27"/>
        <end position="36"/>
    </location>
</feature>
<sequence length="865" mass="100953">MNKQFGPNKEQEDKFDLKTNQSNQINEQKENNHQADDYTFDYIQTNKSSSQSNLVNQQEEKNELLNKSAPIQKVETNLQELKADTPKVEDQKTSAPVEKNEIKPQEQKVDSKLEAEPGATNLENQKADAETQDQKAESKAEEQIEKTQETKAVKEIPALDEKTLLSIKKLLDQSNVALVPVPSAFNNYTNNTKQAVDDKYHLNYANVTVDPINNFYQKIVDSVNPLIDDYIKSLVNENHEPLKQQQVLITESENIEKNIKNLYKTQKILGRKVANVFIIISFFLIFGLGLIPIFLKNKKIIKEFDSYRTIRQNELDQLWWASYSLSLQFASRLNFNEMLKFITNKLNLGFSNYCSQDTYQFISHCMDNFLNLHSAFNFKYKNTEITDCVATYKEWRMVTTSNAIQVPYIDFETYTTSNGQLATRRVTRYETLVGYHNEKTPFFDDKHFQILKTNFKPEFNFTTNLKTKSDKTKIKNFIMFENKEFSKKMRITNDKNEISAELLEFFTIKSQEDYLKWAKELNHEFNITKNGRYLINDYIDSASELDSLTQPPKKASKKDLENPLYDYSSLDLNVAYHINKFSLKHLVSNKKQTVSELIEIFKQTAKYYLSDWAEQVTPFLLSPVINREWYSSDHNYKIANSGTFDDHESTKVQPSYSYLLSKVYQNDLVYFNQNKASTKSWFEINQLDLENHFLKYDITHKSYRAVKEIDYVVVVGVHVGAQTIPVPYTRYYPISEPKTVYFLAKNRAKNNNFIISNKKWDGFFDLAQKANIPIINLDKIKLNPHTSIELQNPYQFLSDPKNQAYLDLLEQIQNNCSNQIHVQANDDGYFIFVNSAKQEELEQENFVKSLAKLKNNLLELRELEN</sequence>
<accession>A0A0F6CKR0</accession>
<feature type="compositionally biased region" description="Basic and acidic residues" evidence="1">
    <location>
        <begin position="125"/>
        <end position="150"/>
    </location>
</feature>
<evidence type="ECO:0000313" key="3">
    <source>
        <dbReference type="EMBL" id="AHB99682.1"/>
    </source>
</evidence>
<dbReference type="HOGENOM" id="CLU_331158_0_0_14"/>
<keyword evidence="2" id="KW-0812">Transmembrane</keyword>
<gene>
    <name evidence="3" type="ORF">GCW_02300</name>
</gene>
<dbReference type="KEGG" id="mgz:GCW_02300"/>
<dbReference type="eggNOG" id="ENOG5034B0Q">
    <property type="taxonomic scope" value="Bacteria"/>
</dbReference>
<organism evidence="3 4">
    <name type="scientific">Mycoplasmoides gallisepticum S6</name>
    <dbReference type="NCBI Taxonomy" id="1006581"/>
    <lineage>
        <taxon>Bacteria</taxon>
        <taxon>Bacillati</taxon>
        <taxon>Mycoplasmatota</taxon>
        <taxon>Mycoplasmoidales</taxon>
        <taxon>Mycoplasmoidaceae</taxon>
        <taxon>Mycoplasmoides</taxon>
    </lineage>
</organism>
<protein>
    <submittedName>
        <fullName evidence="3">AAA ATPase containing von Willebrand factor type A (VWA) domain</fullName>
    </submittedName>
</protein>
<keyword evidence="2" id="KW-1133">Transmembrane helix</keyword>
<name>A0A0F6CKR0_MYCGL</name>
<proteinExistence type="predicted"/>
<feature type="region of interest" description="Disordered" evidence="1">
    <location>
        <begin position="1"/>
        <end position="150"/>
    </location>
</feature>
<dbReference type="RefSeq" id="WP_011884487.1">
    <property type="nucleotide sequence ID" value="NC_023030.2"/>
</dbReference>
<keyword evidence="2" id="KW-0472">Membrane</keyword>
<feature type="transmembrane region" description="Helical" evidence="2">
    <location>
        <begin position="273"/>
        <end position="295"/>
    </location>
</feature>
<feature type="compositionally biased region" description="Polar residues" evidence="1">
    <location>
        <begin position="42"/>
        <end position="57"/>
    </location>
</feature>
<reference evidence="3 4" key="1">
    <citation type="journal article" date="2011" name="PLoS ONE">
        <title>Core proteome of the minimal cell: comparative proteomics of three mollicute species.</title>
        <authorList>
            <person name="Fisunov G.Y."/>
            <person name="Alexeev D.G."/>
            <person name="Bazaleev N.A."/>
            <person name="Ladygina V.G."/>
            <person name="Galyamina M.A."/>
            <person name="Kondratov I.G."/>
            <person name="Zhukova N.A."/>
            <person name="Serebryakova M.V."/>
            <person name="Demina I.A."/>
            <person name="Govorun V.M."/>
        </authorList>
    </citation>
    <scope>NUCLEOTIDE SEQUENCE [LARGE SCALE GENOMIC DNA]</scope>
    <source>
        <strain evidence="3 4">S6</strain>
    </source>
</reference>
<dbReference type="EMBL" id="CP006916">
    <property type="protein sequence ID" value="AHB99682.1"/>
    <property type="molecule type" value="Genomic_DNA"/>
</dbReference>
<evidence type="ECO:0000256" key="2">
    <source>
        <dbReference type="SAM" id="Phobius"/>
    </source>
</evidence>
<feature type="compositionally biased region" description="Basic and acidic residues" evidence="1">
    <location>
        <begin position="81"/>
        <end position="115"/>
    </location>
</feature>
<evidence type="ECO:0000256" key="1">
    <source>
        <dbReference type="SAM" id="MobiDB-lite"/>
    </source>
</evidence>
<evidence type="ECO:0000313" key="4">
    <source>
        <dbReference type="Proteomes" id="UP000018735"/>
    </source>
</evidence>
<dbReference type="AlphaFoldDB" id="A0A0F6CKR0"/>
<dbReference type="Proteomes" id="UP000018735">
    <property type="component" value="Chromosome"/>
</dbReference>